<evidence type="ECO:0000259" key="3">
    <source>
        <dbReference type="Pfam" id="PF20474"/>
    </source>
</evidence>
<name>A0A5N6NCG5_9ASTR</name>
<protein>
    <submittedName>
        <fullName evidence="4">Uncharacterized protein</fullName>
    </submittedName>
</protein>
<evidence type="ECO:0000313" key="4">
    <source>
        <dbReference type="EMBL" id="KAD4585043.1"/>
    </source>
</evidence>
<dbReference type="GO" id="GO:0003712">
    <property type="term" value="F:transcription coregulator activity"/>
    <property type="evidence" value="ECO:0007669"/>
    <property type="project" value="InterPro"/>
</dbReference>
<dbReference type="AlphaFoldDB" id="A0A5N6NCG5"/>
<dbReference type="InterPro" id="IPR021950">
    <property type="entry name" value="Spt20"/>
</dbReference>
<dbReference type="EMBL" id="SZYD01000012">
    <property type="protein sequence ID" value="KAD4585043.1"/>
    <property type="molecule type" value="Genomic_DNA"/>
</dbReference>
<feature type="region of interest" description="Disordered" evidence="1">
    <location>
        <begin position="978"/>
        <end position="1026"/>
    </location>
</feature>
<gene>
    <name evidence="4" type="ORF">E3N88_22644</name>
</gene>
<evidence type="ECO:0000313" key="5">
    <source>
        <dbReference type="Proteomes" id="UP000326396"/>
    </source>
</evidence>
<sequence length="1026" mass="114035">MVVSFKIARSGSRYRPRPKLKPPSVEELDDVEVDTPADQLSDIQFRNARKRSVDVIEDDCNVAEDLEDEEVSFILNIFPNGYTIVNPSKRNVGHQIDVQDYLKFLHPYDRRSESLITAIECGQLPVDFLDDLHCKYVNGTVLCEVRDFRNKSSESAVNDSLTAAFPSITKVSLKMSLDNVVKDINRIADCTWEYGDLLLNLDIRGKRLKRLRQVSTPQNSCSNLKDLREVTGQHDLVNMVDQNVGQRNLVVIGPKSHASENSNLSVRDLRQVMSQPDFAYLADQNVGQSNMGTTRSTIHAPEQSNTRVGDLRWITGKPDFVNLIDQNVGQSNMIARGSKNHAQVSTFSSVSHQSSHQIGAGNVLNMKDNANHINSSLITSSVYDKQGNHCQVLSPVNLNKRGRSAHVGLDGNQDMDYINASKYRLKNTQVKLPLTIQQINDMIFSQYNVKKEPVETEKINKPEPSRLHQRLPLQFTRANFHKAPWNNMSPNLENNAMGKDFSSGSGGLQFGAVSTSMSLVGETQCLTFIVNKSMQQAQMTENWRSNTLQKTQAISELGSSSSAAFNMIGPYTASSTVIRSMQDRFSKIKMLTARFKLNSRKNKIDEYKPVIIFPKEQLKHVLFGDHGIEDLNDETCKMPLSMSLMGGNINICKTRVLNFVQNELPIPENGFVAIPRFHTRLILSERQSDGTVAMHLGELDAVDYLAEDRLLPTLPNTHMADLLAEQFCFLMIRDNYHMAGDHLKPKPISMVRSADGQPNTSSVDFNRWLQQILESDPSESVYNVDEPSIGGASHHNMYPQKINNNMESQLQNKFLQEQEEYQIQRGMIMTPGCTEHNIDGNNKKNNSMVGFQGLGMDGDGHAGTRVESTMTSQNPMANKQGMFQSKTNGSGALLGQSSNFGGLQGATRHIQLGSNSGSGSSGVLIPGSGAGINRANDMNPMQRNVMAHLNPNPKRYMKQLQFQLIKQEPTSHLQAVVLSSQQAGSPSPSPSIGRSHQHQPTSHQTGSPSPIIGRPHQQVGPHQPTP</sequence>
<feature type="compositionally biased region" description="Low complexity" evidence="1">
    <location>
        <begin position="979"/>
        <end position="994"/>
    </location>
</feature>
<feature type="domain" description="Spt20-like SEP" evidence="2">
    <location>
        <begin position="68"/>
        <end position="189"/>
    </location>
</feature>
<dbReference type="Proteomes" id="UP000326396">
    <property type="component" value="Linkage Group LG2"/>
</dbReference>
<keyword evidence="5" id="KW-1185">Reference proteome</keyword>
<dbReference type="GO" id="GO:0000124">
    <property type="term" value="C:SAGA complex"/>
    <property type="evidence" value="ECO:0007669"/>
    <property type="project" value="InterPro"/>
</dbReference>
<dbReference type="InterPro" id="IPR046468">
    <property type="entry name" value="Spt20-like_SEP"/>
</dbReference>
<dbReference type="OrthoDB" id="1932706at2759"/>
<evidence type="ECO:0000259" key="2">
    <source>
        <dbReference type="Pfam" id="PF12090"/>
    </source>
</evidence>
<proteinExistence type="predicted"/>
<dbReference type="GO" id="GO:0006357">
    <property type="term" value="P:regulation of transcription by RNA polymerase II"/>
    <property type="evidence" value="ECO:0007669"/>
    <property type="project" value="TreeGrafter"/>
</dbReference>
<feature type="compositionally biased region" description="Polar residues" evidence="1">
    <location>
        <begin position="998"/>
        <end position="1008"/>
    </location>
</feature>
<feature type="domain" description="PHL" evidence="3">
    <location>
        <begin position="594"/>
        <end position="747"/>
    </location>
</feature>
<organism evidence="4 5">
    <name type="scientific">Mikania micrantha</name>
    <name type="common">bitter vine</name>
    <dbReference type="NCBI Taxonomy" id="192012"/>
    <lineage>
        <taxon>Eukaryota</taxon>
        <taxon>Viridiplantae</taxon>
        <taxon>Streptophyta</taxon>
        <taxon>Embryophyta</taxon>
        <taxon>Tracheophyta</taxon>
        <taxon>Spermatophyta</taxon>
        <taxon>Magnoliopsida</taxon>
        <taxon>eudicotyledons</taxon>
        <taxon>Gunneridae</taxon>
        <taxon>Pentapetalae</taxon>
        <taxon>asterids</taxon>
        <taxon>campanulids</taxon>
        <taxon>Asterales</taxon>
        <taxon>Asteraceae</taxon>
        <taxon>Asteroideae</taxon>
        <taxon>Heliantheae alliance</taxon>
        <taxon>Eupatorieae</taxon>
        <taxon>Mikania</taxon>
    </lineage>
</organism>
<dbReference type="InterPro" id="IPR046467">
    <property type="entry name" value="PHL_dom"/>
</dbReference>
<reference evidence="4 5" key="1">
    <citation type="submission" date="2019-05" db="EMBL/GenBank/DDBJ databases">
        <title>Mikania micrantha, genome provides insights into the molecular mechanism of rapid growth.</title>
        <authorList>
            <person name="Liu B."/>
        </authorList>
    </citation>
    <scope>NUCLEOTIDE SEQUENCE [LARGE SCALE GENOMIC DNA]</scope>
    <source>
        <strain evidence="4">NLD-2019</strain>
        <tissue evidence="4">Leaf</tissue>
    </source>
</reference>
<dbReference type="Pfam" id="PF12090">
    <property type="entry name" value="Spt20_SEP"/>
    <property type="match status" value="1"/>
</dbReference>
<dbReference type="Pfam" id="PF20474">
    <property type="entry name" value="PHL"/>
    <property type="match status" value="1"/>
</dbReference>
<feature type="region of interest" description="Disordered" evidence="1">
    <location>
        <begin position="1"/>
        <end position="28"/>
    </location>
</feature>
<evidence type="ECO:0000256" key="1">
    <source>
        <dbReference type="SAM" id="MobiDB-lite"/>
    </source>
</evidence>
<dbReference type="PANTHER" id="PTHR13526">
    <property type="entry name" value="TRANSCRIPTION FACTOR SPT20 HOMOLOG"/>
    <property type="match status" value="1"/>
</dbReference>
<dbReference type="PANTHER" id="PTHR13526:SF8">
    <property type="entry name" value="TRANSCRIPTION FACTOR SPT20 HOMOLOG"/>
    <property type="match status" value="1"/>
</dbReference>
<comment type="caution">
    <text evidence="4">The sequence shown here is derived from an EMBL/GenBank/DDBJ whole genome shotgun (WGS) entry which is preliminary data.</text>
</comment>
<accession>A0A5N6NCG5</accession>